<evidence type="ECO:0000256" key="4">
    <source>
        <dbReference type="ARBA" id="ARBA00005691"/>
    </source>
</evidence>
<dbReference type="SUPFAM" id="SSF53187">
    <property type="entry name" value="Zn-dependent exopeptidases"/>
    <property type="match status" value="1"/>
</dbReference>
<dbReference type="Gene3D" id="3.30.70.360">
    <property type="match status" value="1"/>
</dbReference>
<evidence type="ECO:0000259" key="15">
    <source>
        <dbReference type="Pfam" id="PF07687"/>
    </source>
</evidence>
<evidence type="ECO:0000313" key="16">
    <source>
        <dbReference type="EMBL" id="QJC57381.1"/>
    </source>
</evidence>
<evidence type="ECO:0000256" key="3">
    <source>
        <dbReference type="ARBA" id="ARBA00005130"/>
    </source>
</evidence>
<dbReference type="Gene3D" id="3.40.630.10">
    <property type="entry name" value="Zn peptidases"/>
    <property type="match status" value="1"/>
</dbReference>
<accession>A0A6H2HBX1</accession>
<dbReference type="PANTHER" id="PTHR43808">
    <property type="entry name" value="ACETYLORNITHINE DEACETYLASE"/>
    <property type="match status" value="1"/>
</dbReference>
<keyword evidence="8" id="KW-0055">Arginine biosynthesis</keyword>
<dbReference type="UniPathway" id="UPA00034">
    <property type="reaction ID" value="UER00021"/>
</dbReference>
<sequence length="397" mass="42645">MTTNSSSVLLQPSPDVLAMIERLIAFPTVSRDSNLGMIEWIRDYLAGLGVSSRLTYDAAGNKANLFATLGEGSKPGLILSGHTDVVPVQGQAWDTDPFKATIKDGLLYGRGSCDMKSYIATALALAPKFLAGKMDAPLHLAFSYDEEVGCIGVKSLIADLQDMNLKAAGCIVGEPTSMQPVIAHKGTHRFRCSVTGREAHSSYTNLGVNAVEYAARIIVYIRQMADRFAQLETRDYGFTVPYTTMQTGLIRGGLASNIVPKDCIFDFEARTMPGTDASHLLREVESYAAKLLPEMLLVEPNAKIAFEQLASAPGLSTNEHEAIVKLAIALSRNKTSSAVSYGTEAGLFQNAGIPTVVCGPGSIEQAHRPNEFVPLEQVAQCEAFLLRLLDPIPSASS</sequence>
<dbReference type="GO" id="GO:0008777">
    <property type="term" value="F:acetylornithine deacetylase activity"/>
    <property type="evidence" value="ECO:0007669"/>
    <property type="project" value="TreeGrafter"/>
</dbReference>
<keyword evidence="7" id="KW-0963">Cytoplasm</keyword>
<dbReference type="GO" id="GO:0009089">
    <property type="term" value="P:lysine biosynthetic process via diaminopimelate"/>
    <property type="evidence" value="ECO:0007669"/>
    <property type="project" value="UniProtKB-UniPathway"/>
</dbReference>
<dbReference type="GO" id="GO:0009014">
    <property type="term" value="F:succinyl-diaminopimelate desuccinylase activity"/>
    <property type="evidence" value="ECO:0007669"/>
    <property type="project" value="UniProtKB-EC"/>
</dbReference>
<comment type="cofactor">
    <cofactor evidence="2">
        <name>Zn(2+)</name>
        <dbReference type="ChEBI" id="CHEBI:29105"/>
    </cofactor>
</comment>
<dbReference type="InterPro" id="IPR036264">
    <property type="entry name" value="Bact_exopeptidase_dim_dom"/>
</dbReference>
<dbReference type="InterPro" id="IPR001261">
    <property type="entry name" value="ArgE/DapE_CS"/>
</dbReference>
<evidence type="ECO:0000313" key="17">
    <source>
        <dbReference type="Proteomes" id="UP000502041"/>
    </source>
</evidence>
<gene>
    <name evidence="16" type="primary">argE_1</name>
    <name evidence="16" type="ORF">HC248_02706</name>
</gene>
<dbReference type="NCBIfam" id="TIGR01910">
    <property type="entry name" value="DapE-ArgE"/>
    <property type="match status" value="1"/>
</dbReference>
<proteinExistence type="inferred from homology"/>
<reference evidence="16 17" key="1">
    <citation type="submission" date="2020-04" db="EMBL/GenBank/DDBJ databases">
        <title>Complete genome of a Psychrophilic, Marine, Gas Vacuolate Bacterium Polaromonas vacuolata KCTC 22033T.</title>
        <authorList>
            <person name="Hwang K."/>
            <person name="Kim K.M."/>
        </authorList>
    </citation>
    <scope>NUCLEOTIDE SEQUENCE [LARGE SCALE GENOMIC DNA]</scope>
    <source>
        <strain evidence="16 17">KCTC 22033</strain>
    </source>
</reference>
<keyword evidence="13" id="KW-0170">Cobalt</keyword>
<dbReference type="Proteomes" id="UP000502041">
    <property type="component" value="Chromosome"/>
</dbReference>
<evidence type="ECO:0000256" key="6">
    <source>
        <dbReference type="ARBA" id="ARBA00016853"/>
    </source>
</evidence>
<dbReference type="InterPro" id="IPR010169">
    <property type="entry name" value="AcOrn-deacetyl"/>
</dbReference>
<name>A0A6H2HBX1_9BURK</name>
<dbReference type="InterPro" id="IPR011650">
    <property type="entry name" value="Peptidase_M20_dimer"/>
</dbReference>
<keyword evidence="9" id="KW-0028">Amino-acid biosynthesis</keyword>
<dbReference type="SUPFAM" id="SSF55031">
    <property type="entry name" value="Bacterial exopeptidase dimerisation domain"/>
    <property type="match status" value="1"/>
</dbReference>
<evidence type="ECO:0000256" key="7">
    <source>
        <dbReference type="ARBA" id="ARBA00022490"/>
    </source>
</evidence>
<dbReference type="EMBL" id="CP051461">
    <property type="protein sequence ID" value="QJC57381.1"/>
    <property type="molecule type" value="Genomic_DNA"/>
</dbReference>
<dbReference type="PROSITE" id="PS00759">
    <property type="entry name" value="ARGE_DAPE_CPG2_2"/>
    <property type="match status" value="1"/>
</dbReference>
<evidence type="ECO:0000256" key="10">
    <source>
        <dbReference type="ARBA" id="ARBA00022723"/>
    </source>
</evidence>
<evidence type="ECO:0000256" key="2">
    <source>
        <dbReference type="ARBA" id="ARBA00001947"/>
    </source>
</evidence>
<evidence type="ECO:0000256" key="8">
    <source>
        <dbReference type="ARBA" id="ARBA00022571"/>
    </source>
</evidence>
<dbReference type="GO" id="GO:0046872">
    <property type="term" value="F:metal ion binding"/>
    <property type="evidence" value="ECO:0007669"/>
    <property type="project" value="UniProtKB-KW"/>
</dbReference>
<dbReference type="EC" id="3.5.1.18" evidence="5"/>
<evidence type="ECO:0000256" key="5">
    <source>
        <dbReference type="ARBA" id="ARBA00011921"/>
    </source>
</evidence>
<dbReference type="AlphaFoldDB" id="A0A6H2HBX1"/>
<dbReference type="Pfam" id="PF07687">
    <property type="entry name" value="M20_dimer"/>
    <property type="match status" value="1"/>
</dbReference>
<dbReference type="NCBIfam" id="NF005710">
    <property type="entry name" value="PRK07522.1"/>
    <property type="match status" value="1"/>
</dbReference>
<comment type="pathway">
    <text evidence="3">Amino-acid biosynthesis; L-lysine biosynthesis via DAP pathway; LL-2,6-diaminopimelate from (S)-tetrahydrodipicolinate (succinylase route): step 3/3.</text>
</comment>
<keyword evidence="17" id="KW-1185">Reference proteome</keyword>
<evidence type="ECO:0000256" key="13">
    <source>
        <dbReference type="ARBA" id="ARBA00023285"/>
    </source>
</evidence>
<evidence type="ECO:0000256" key="12">
    <source>
        <dbReference type="ARBA" id="ARBA00022833"/>
    </source>
</evidence>
<dbReference type="InterPro" id="IPR010182">
    <property type="entry name" value="ArgE/DapE"/>
</dbReference>
<dbReference type="CDD" id="cd03894">
    <property type="entry name" value="M20_ArgE"/>
    <property type="match status" value="1"/>
</dbReference>
<keyword evidence="12" id="KW-0862">Zinc</keyword>
<evidence type="ECO:0000256" key="1">
    <source>
        <dbReference type="ARBA" id="ARBA00001941"/>
    </source>
</evidence>
<organism evidence="16 17">
    <name type="scientific">Polaromonas vacuolata</name>
    <dbReference type="NCBI Taxonomy" id="37448"/>
    <lineage>
        <taxon>Bacteria</taxon>
        <taxon>Pseudomonadati</taxon>
        <taxon>Pseudomonadota</taxon>
        <taxon>Betaproteobacteria</taxon>
        <taxon>Burkholderiales</taxon>
        <taxon>Comamonadaceae</taxon>
        <taxon>Polaromonas</taxon>
    </lineage>
</organism>
<comment type="similarity">
    <text evidence="4">Belongs to the peptidase M20A family. ArgE subfamily.</text>
</comment>
<dbReference type="Pfam" id="PF01546">
    <property type="entry name" value="Peptidase_M20"/>
    <property type="match status" value="1"/>
</dbReference>
<dbReference type="NCBIfam" id="TIGR01892">
    <property type="entry name" value="AcOrn-deacetyl"/>
    <property type="match status" value="1"/>
</dbReference>
<dbReference type="InterPro" id="IPR050072">
    <property type="entry name" value="Peptidase_M20A"/>
</dbReference>
<protein>
    <recommendedName>
        <fullName evidence="6">Probable succinyl-diaminopimelate desuccinylase</fullName>
        <ecNumber evidence="5">3.5.1.18</ecNumber>
    </recommendedName>
</protein>
<keyword evidence="11 16" id="KW-0378">Hydrolase</keyword>
<dbReference type="GO" id="GO:0006526">
    <property type="term" value="P:L-arginine biosynthetic process"/>
    <property type="evidence" value="ECO:0007669"/>
    <property type="project" value="UniProtKB-KW"/>
</dbReference>
<comment type="cofactor">
    <cofactor evidence="1">
        <name>Co(2+)</name>
        <dbReference type="ChEBI" id="CHEBI:48828"/>
    </cofactor>
</comment>
<evidence type="ECO:0000256" key="9">
    <source>
        <dbReference type="ARBA" id="ARBA00022605"/>
    </source>
</evidence>
<evidence type="ECO:0000256" key="14">
    <source>
        <dbReference type="ARBA" id="ARBA00051301"/>
    </source>
</evidence>
<keyword evidence="10" id="KW-0479">Metal-binding</keyword>
<comment type="catalytic activity">
    <reaction evidence="14">
        <text>N-succinyl-(2S,6S)-2,6-diaminopimelate + H2O = (2S,6S)-2,6-diaminopimelate + succinate</text>
        <dbReference type="Rhea" id="RHEA:22608"/>
        <dbReference type="ChEBI" id="CHEBI:15377"/>
        <dbReference type="ChEBI" id="CHEBI:30031"/>
        <dbReference type="ChEBI" id="CHEBI:57609"/>
        <dbReference type="ChEBI" id="CHEBI:58087"/>
        <dbReference type="EC" id="3.5.1.18"/>
    </reaction>
</comment>
<feature type="domain" description="Peptidase M20 dimerisation" evidence="15">
    <location>
        <begin position="182"/>
        <end position="294"/>
    </location>
</feature>
<dbReference type="PANTHER" id="PTHR43808:SF31">
    <property type="entry name" value="N-ACETYL-L-CITRULLINE DEACETYLASE"/>
    <property type="match status" value="1"/>
</dbReference>
<dbReference type="InterPro" id="IPR002933">
    <property type="entry name" value="Peptidase_M20"/>
</dbReference>
<dbReference type="KEGG" id="pvac:HC248_02706"/>
<dbReference type="RefSeq" id="WP_168922905.1">
    <property type="nucleotide sequence ID" value="NZ_CP051461.1"/>
</dbReference>
<evidence type="ECO:0000256" key="11">
    <source>
        <dbReference type="ARBA" id="ARBA00022801"/>
    </source>
</evidence>